<comment type="caution">
    <text evidence="11">The sequence shown here is derived from an EMBL/GenBank/DDBJ whole genome shotgun (WGS) entry which is preliminary data.</text>
</comment>
<evidence type="ECO:0000256" key="5">
    <source>
        <dbReference type="ARBA" id="ARBA00022692"/>
    </source>
</evidence>
<gene>
    <name evidence="9" type="primary">ftsQ</name>
    <name evidence="11" type="ORF">STIAU_6113</name>
</gene>
<keyword evidence="11" id="KW-0436">Ligase</keyword>
<evidence type="ECO:0000256" key="9">
    <source>
        <dbReference type="HAMAP-Rule" id="MF_00911"/>
    </source>
</evidence>
<dbReference type="AlphaFoldDB" id="Q09BM7"/>
<proteinExistence type="inferred from homology"/>
<keyword evidence="7 9" id="KW-0472">Membrane</keyword>
<evidence type="ECO:0000256" key="2">
    <source>
        <dbReference type="ARBA" id="ARBA00022475"/>
    </source>
</evidence>
<comment type="similarity">
    <text evidence="9">Belongs to the FtsQ/DivIB family. FtsQ subfamily.</text>
</comment>
<evidence type="ECO:0000256" key="3">
    <source>
        <dbReference type="ARBA" id="ARBA00022519"/>
    </source>
</evidence>
<protein>
    <recommendedName>
        <fullName evidence="9">Cell division protein FtsQ</fullName>
    </recommendedName>
</protein>
<dbReference type="InterPro" id="IPR026579">
    <property type="entry name" value="FtsQ"/>
</dbReference>
<dbReference type="GO" id="GO:0090529">
    <property type="term" value="P:cell septum assembly"/>
    <property type="evidence" value="ECO:0007669"/>
    <property type="project" value="InterPro"/>
</dbReference>
<evidence type="ECO:0000256" key="7">
    <source>
        <dbReference type="ARBA" id="ARBA00023136"/>
    </source>
</evidence>
<evidence type="ECO:0000313" key="12">
    <source>
        <dbReference type="Proteomes" id="UP000032702"/>
    </source>
</evidence>
<dbReference type="InterPro" id="IPR034746">
    <property type="entry name" value="POTRA"/>
</dbReference>
<dbReference type="GO" id="GO:0016874">
    <property type="term" value="F:ligase activity"/>
    <property type="evidence" value="ECO:0007669"/>
    <property type="project" value="UniProtKB-KW"/>
</dbReference>
<dbReference type="Proteomes" id="UP000032702">
    <property type="component" value="Unassembled WGS sequence"/>
</dbReference>
<dbReference type="HAMAP" id="MF_00911">
    <property type="entry name" value="FtsQ_subfam"/>
    <property type="match status" value="1"/>
</dbReference>
<keyword evidence="2 9" id="KW-1003">Cell membrane</keyword>
<keyword evidence="5 9" id="KW-0812">Transmembrane</keyword>
<dbReference type="GO" id="GO:0043093">
    <property type="term" value="P:FtsZ-dependent cytokinesis"/>
    <property type="evidence" value="ECO:0007669"/>
    <property type="project" value="UniProtKB-UniRule"/>
</dbReference>
<sequence length="339" mass="36850">MRADSPRGLAQGLRGPPLHSLKIRGLVASLPLQRRGCSQKLARRSFRAQHAHLFSMAFGKSKNRRRQDTAHQKEAVKGAVRVHGPSVGKGLLAAALTAALVWGGVELRAWALSSPSFQLREVSFTGLSHASRAELVRLSGLASGQNLFSLDVAALERTMLQHPWVRSVEVTRHFPTAVSVQVVEHAPSALVVLGDLYVLDEEGEPFKRVTPGDGLDLPLVTGVEREQYVAEPDAVRERMREALAVSRAYAALKPGRHERLSEVRLEDAGLSLVTMAGQVVRLGEGETEAKLSRLERVRRELSARGLAAEVIHLDNRARPGWVAVKISSPASERSGGSVQ</sequence>
<comment type="function">
    <text evidence="9">Essential cell division protein.</text>
</comment>
<reference evidence="11 12" key="1">
    <citation type="submission" date="2006-04" db="EMBL/GenBank/DDBJ databases">
        <authorList>
            <person name="Nierman W.C."/>
        </authorList>
    </citation>
    <scope>NUCLEOTIDE SEQUENCE [LARGE SCALE GENOMIC DNA]</scope>
    <source>
        <strain evidence="11 12">DW4/3-1</strain>
    </source>
</reference>
<dbReference type="GO" id="GO:0032153">
    <property type="term" value="C:cell division site"/>
    <property type="evidence" value="ECO:0007669"/>
    <property type="project" value="UniProtKB-UniRule"/>
</dbReference>
<evidence type="ECO:0000256" key="8">
    <source>
        <dbReference type="ARBA" id="ARBA00023306"/>
    </source>
</evidence>
<evidence type="ECO:0000256" key="1">
    <source>
        <dbReference type="ARBA" id="ARBA00004370"/>
    </source>
</evidence>
<evidence type="ECO:0000259" key="10">
    <source>
        <dbReference type="PROSITE" id="PS51779"/>
    </source>
</evidence>
<comment type="subcellular location">
    <subcellularLocation>
        <location evidence="9">Cell inner membrane</location>
        <topology evidence="9">Single-pass type II membrane protein</topology>
    </subcellularLocation>
    <subcellularLocation>
        <location evidence="1">Membrane</location>
    </subcellularLocation>
    <text evidence="9">Localizes to the division septum.</text>
</comment>
<dbReference type="Pfam" id="PF03799">
    <property type="entry name" value="FtsQ_DivIB_C"/>
    <property type="match status" value="1"/>
</dbReference>
<dbReference type="InterPro" id="IPR013685">
    <property type="entry name" value="POTRA_FtsQ_type"/>
</dbReference>
<feature type="domain" description="POTRA" evidence="10">
    <location>
        <begin position="117"/>
        <end position="185"/>
    </location>
</feature>
<dbReference type="PROSITE" id="PS51779">
    <property type="entry name" value="POTRA"/>
    <property type="match status" value="1"/>
</dbReference>
<keyword evidence="6 9" id="KW-1133">Transmembrane helix</keyword>
<evidence type="ECO:0000256" key="4">
    <source>
        <dbReference type="ARBA" id="ARBA00022618"/>
    </source>
</evidence>
<accession>Q09BM7</accession>
<evidence type="ECO:0000256" key="6">
    <source>
        <dbReference type="ARBA" id="ARBA00022989"/>
    </source>
</evidence>
<dbReference type="InterPro" id="IPR005548">
    <property type="entry name" value="Cell_div_FtsQ/DivIB_C"/>
</dbReference>
<dbReference type="Pfam" id="PF08478">
    <property type="entry name" value="POTRA_1"/>
    <property type="match status" value="1"/>
</dbReference>
<organism evidence="11 12">
    <name type="scientific">Stigmatella aurantiaca (strain DW4/3-1)</name>
    <dbReference type="NCBI Taxonomy" id="378806"/>
    <lineage>
        <taxon>Bacteria</taxon>
        <taxon>Pseudomonadati</taxon>
        <taxon>Myxococcota</taxon>
        <taxon>Myxococcia</taxon>
        <taxon>Myxococcales</taxon>
        <taxon>Cystobacterineae</taxon>
        <taxon>Archangiaceae</taxon>
        <taxon>Stigmatella</taxon>
    </lineage>
</organism>
<dbReference type="EMBL" id="AAMD01000008">
    <property type="protein sequence ID" value="EAU69114.1"/>
    <property type="molecule type" value="Genomic_DNA"/>
</dbReference>
<dbReference type="PANTHER" id="PTHR35851:SF1">
    <property type="entry name" value="CELL DIVISION PROTEIN FTSQ"/>
    <property type="match status" value="1"/>
</dbReference>
<dbReference type="Gene3D" id="3.10.20.310">
    <property type="entry name" value="membrane protein fhac"/>
    <property type="match status" value="1"/>
</dbReference>
<name>Q09BM7_STIAD</name>
<keyword evidence="8 9" id="KW-0131">Cell cycle</keyword>
<evidence type="ECO:0000313" key="11">
    <source>
        <dbReference type="EMBL" id="EAU69114.1"/>
    </source>
</evidence>
<dbReference type="PATRIC" id="fig|378806.16.peg.8592"/>
<keyword evidence="4 9" id="KW-0132">Cell division</keyword>
<dbReference type="PANTHER" id="PTHR35851">
    <property type="entry name" value="CELL DIVISION PROTEIN FTSQ"/>
    <property type="match status" value="1"/>
</dbReference>
<keyword evidence="3 9" id="KW-0997">Cell inner membrane</keyword>
<dbReference type="GO" id="GO:0005886">
    <property type="term" value="C:plasma membrane"/>
    <property type="evidence" value="ECO:0007669"/>
    <property type="project" value="UniProtKB-SubCell"/>
</dbReference>